<dbReference type="AlphaFoldDB" id="A0A382NLM0"/>
<sequence>VNEELLYPLYVDDKILCYNYDGVVQNSDLPTTIISQRIYKMPRLQ</sequence>
<proteinExistence type="predicted"/>
<dbReference type="EMBL" id="UINC01101298">
    <property type="protein sequence ID" value="SVC61996.1"/>
    <property type="molecule type" value="Genomic_DNA"/>
</dbReference>
<name>A0A382NLM0_9ZZZZ</name>
<organism evidence="1">
    <name type="scientific">marine metagenome</name>
    <dbReference type="NCBI Taxonomy" id="408172"/>
    <lineage>
        <taxon>unclassified sequences</taxon>
        <taxon>metagenomes</taxon>
        <taxon>ecological metagenomes</taxon>
    </lineage>
</organism>
<reference evidence="1" key="1">
    <citation type="submission" date="2018-05" db="EMBL/GenBank/DDBJ databases">
        <authorList>
            <person name="Lanie J.A."/>
            <person name="Ng W.-L."/>
            <person name="Kazmierczak K.M."/>
            <person name="Andrzejewski T.M."/>
            <person name="Davidsen T.M."/>
            <person name="Wayne K.J."/>
            <person name="Tettelin H."/>
            <person name="Glass J.I."/>
            <person name="Rusch D."/>
            <person name="Podicherti R."/>
            <person name="Tsui H.-C.T."/>
            <person name="Winkler M.E."/>
        </authorList>
    </citation>
    <scope>NUCLEOTIDE SEQUENCE</scope>
</reference>
<gene>
    <name evidence="1" type="ORF">METZ01_LOCUS314850</name>
</gene>
<protein>
    <submittedName>
        <fullName evidence="1">Uncharacterized protein</fullName>
    </submittedName>
</protein>
<feature type="non-terminal residue" evidence="1">
    <location>
        <position position="1"/>
    </location>
</feature>
<accession>A0A382NLM0</accession>
<evidence type="ECO:0000313" key="1">
    <source>
        <dbReference type="EMBL" id="SVC61996.1"/>
    </source>
</evidence>